<name>A0A157Z4T6_9BURK</name>
<sequence length="414" mass="46687">MGFLARFDLAGLVTRHQVAYLVETGYGRGDSCRAALAAGFRKALSCEIFEPLFAEVKQSEQLHVANTDSLAFLRSKAVDGVLAEQRCLVFLDAHYPGADYGGKSYKSQEHSATERLPLIAELEALRGRANNALIVLDDVRIYRREFQTSTGTLPDWAENAFDQEAMFLKLLASFDSTHALHWHGEDTGYAVLWPRAWGDYGLKKWVLPGDQTQPLALTPGVPGTTCISINRRLLDARFGNRWLVGNGLDIGGGNDSIALYRALFPRIQGVTVYEWAQGDAQYLENVQDGSFDFVYSAHCLEHVMDPRVALRHWLRVLKPGGHLVITVPDEDMYEQGVWPSTFNDDHKHTFTLFKRQSWSPVSINVLDLLREFDREVSVKKVECLDHSFLHGMERYDQTRTAFAECGIEFVVQKL</sequence>
<dbReference type="EMBL" id="FCOE02000001">
    <property type="protein sequence ID" value="SAK40550.1"/>
    <property type="molecule type" value="Genomic_DNA"/>
</dbReference>
<dbReference type="InterPro" id="IPR029063">
    <property type="entry name" value="SAM-dependent_MTases_sf"/>
</dbReference>
<comment type="caution">
    <text evidence="1">The sequence shown here is derived from an EMBL/GenBank/DDBJ whole genome shotgun (WGS) entry which is preliminary data.</text>
</comment>
<dbReference type="SUPFAM" id="SSF53335">
    <property type="entry name" value="S-adenosyl-L-methionine-dependent methyltransferases"/>
    <property type="match status" value="1"/>
</dbReference>
<protein>
    <submittedName>
        <fullName evidence="1">Uncharacterized protein</fullName>
    </submittedName>
</protein>
<dbReference type="CDD" id="cd02440">
    <property type="entry name" value="AdoMet_MTases"/>
    <property type="match status" value="1"/>
</dbReference>
<evidence type="ECO:0000313" key="1">
    <source>
        <dbReference type="EMBL" id="SAK40550.1"/>
    </source>
</evidence>
<organism evidence="1 2">
    <name type="scientific">Caballeronia pedi</name>
    <dbReference type="NCBI Taxonomy" id="1777141"/>
    <lineage>
        <taxon>Bacteria</taxon>
        <taxon>Pseudomonadati</taxon>
        <taxon>Pseudomonadota</taxon>
        <taxon>Betaproteobacteria</taxon>
        <taxon>Burkholderiales</taxon>
        <taxon>Burkholderiaceae</taxon>
        <taxon>Caballeronia</taxon>
    </lineage>
</organism>
<accession>A0A157Z4T6</accession>
<dbReference type="Proteomes" id="UP000054911">
    <property type="component" value="Unassembled WGS sequence"/>
</dbReference>
<dbReference type="Pfam" id="PF13489">
    <property type="entry name" value="Methyltransf_23"/>
    <property type="match status" value="1"/>
</dbReference>
<reference evidence="1" key="1">
    <citation type="submission" date="2016-01" db="EMBL/GenBank/DDBJ databases">
        <authorList>
            <person name="Peeters C."/>
        </authorList>
    </citation>
    <scope>NUCLEOTIDE SEQUENCE [LARGE SCALE GENOMIC DNA]</scope>
    <source>
        <strain evidence="1">LMG 29323</strain>
    </source>
</reference>
<proteinExistence type="predicted"/>
<gene>
    <name evidence="1" type="ORF">AWB80_00245</name>
</gene>
<evidence type="ECO:0000313" key="2">
    <source>
        <dbReference type="Proteomes" id="UP000054911"/>
    </source>
</evidence>
<dbReference type="AlphaFoldDB" id="A0A157Z4T6"/>
<dbReference type="STRING" id="1777141.AWB80_00245"/>
<dbReference type="Gene3D" id="3.40.50.150">
    <property type="entry name" value="Vaccinia Virus protein VP39"/>
    <property type="match status" value="1"/>
</dbReference>
<dbReference type="RefSeq" id="WP_208635588.1">
    <property type="nucleotide sequence ID" value="NZ_FCOE02000001.1"/>
</dbReference>
<keyword evidence="2" id="KW-1185">Reference proteome</keyword>